<evidence type="ECO:0000313" key="6">
    <source>
        <dbReference type="Proteomes" id="UP000621560"/>
    </source>
</evidence>
<proteinExistence type="predicted"/>
<dbReference type="PANTHER" id="PTHR42939:SF1">
    <property type="entry name" value="ABC TRANSPORTER ATP-BINDING PROTEIN ALBC-RELATED"/>
    <property type="match status" value="1"/>
</dbReference>
<dbReference type="SMART" id="SM00382">
    <property type="entry name" value="AAA"/>
    <property type="match status" value="1"/>
</dbReference>
<dbReference type="Pfam" id="PF00005">
    <property type="entry name" value="ABC_tran"/>
    <property type="match status" value="1"/>
</dbReference>
<sequence length="229" mass="26038">MIEVQELRKRYRRRDVLDGVSFTADKGRITCLIGMNGAGKSTVLKAIMGLVPYRSGTIRIGGEPPSPAVMEKIAFIPDRLMMPGGMRVREALAWMQEHYARWNPARAEELLAFFRLDPAARIAQLSRGTEAKLNLVLGLSRDTDYVLMDEPFSGIDMLSREQIADVFTSELVERRGVLLTTHEIAEMERLIDQAVFLDQGRVVRDFDCERMREDEGKSVVDVMREVYRA</sequence>
<evidence type="ECO:0000256" key="3">
    <source>
        <dbReference type="ARBA" id="ARBA00022840"/>
    </source>
</evidence>
<dbReference type="EMBL" id="JACXIZ010000006">
    <property type="protein sequence ID" value="MBD2843883.1"/>
    <property type="molecule type" value="Genomic_DNA"/>
</dbReference>
<dbReference type="InterPro" id="IPR003439">
    <property type="entry name" value="ABC_transporter-like_ATP-bd"/>
</dbReference>
<feature type="domain" description="ABC transporter" evidence="4">
    <location>
        <begin position="2"/>
        <end position="224"/>
    </location>
</feature>
<evidence type="ECO:0000256" key="2">
    <source>
        <dbReference type="ARBA" id="ARBA00022741"/>
    </source>
</evidence>
<dbReference type="GO" id="GO:0005524">
    <property type="term" value="F:ATP binding"/>
    <property type="evidence" value="ECO:0007669"/>
    <property type="project" value="UniProtKB-KW"/>
</dbReference>
<dbReference type="RefSeq" id="WP_190914056.1">
    <property type="nucleotide sequence ID" value="NZ_JACXIZ010000006.1"/>
</dbReference>
<dbReference type="PROSITE" id="PS50893">
    <property type="entry name" value="ABC_TRANSPORTER_2"/>
    <property type="match status" value="1"/>
</dbReference>
<dbReference type="SUPFAM" id="SSF52540">
    <property type="entry name" value="P-loop containing nucleoside triphosphate hydrolases"/>
    <property type="match status" value="1"/>
</dbReference>
<dbReference type="AlphaFoldDB" id="A0A927BNN4"/>
<accession>A0A927BNN4</accession>
<keyword evidence="2" id="KW-0547">Nucleotide-binding</keyword>
<reference evidence="5" key="1">
    <citation type="submission" date="2020-09" db="EMBL/GenBank/DDBJ databases">
        <title>A novel bacterium of genus Paenibacillus, isolated from South China Sea.</title>
        <authorList>
            <person name="Huang H."/>
            <person name="Mo K."/>
            <person name="Hu Y."/>
        </authorList>
    </citation>
    <scope>NUCLEOTIDE SEQUENCE</scope>
    <source>
        <strain evidence="5">IB182496</strain>
    </source>
</reference>
<dbReference type="InterPro" id="IPR027417">
    <property type="entry name" value="P-loop_NTPase"/>
</dbReference>
<keyword evidence="6" id="KW-1185">Reference proteome</keyword>
<dbReference type="CDD" id="cd03230">
    <property type="entry name" value="ABC_DR_subfamily_A"/>
    <property type="match status" value="1"/>
</dbReference>
<gene>
    <name evidence="5" type="ORF">IDH44_01650</name>
</gene>
<evidence type="ECO:0000259" key="4">
    <source>
        <dbReference type="PROSITE" id="PS50893"/>
    </source>
</evidence>
<keyword evidence="1" id="KW-0813">Transport</keyword>
<dbReference type="Gene3D" id="3.40.50.300">
    <property type="entry name" value="P-loop containing nucleotide triphosphate hydrolases"/>
    <property type="match status" value="1"/>
</dbReference>
<evidence type="ECO:0000313" key="5">
    <source>
        <dbReference type="EMBL" id="MBD2843883.1"/>
    </source>
</evidence>
<dbReference type="PANTHER" id="PTHR42939">
    <property type="entry name" value="ABC TRANSPORTER ATP-BINDING PROTEIN ALBC-RELATED"/>
    <property type="match status" value="1"/>
</dbReference>
<dbReference type="InterPro" id="IPR051782">
    <property type="entry name" value="ABC_Transporter_VariousFunc"/>
</dbReference>
<dbReference type="GO" id="GO:0016887">
    <property type="term" value="F:ATP hydrolysis activity"/>
    <property type="evidence" value="ECO:0007669"/>
    <property type="project" value="InterPro"/>
</dbReference>
<organism evidence="5 6">
    <name type="scientific">Paenibacillus sabuli</name>
    <dbReference type="NCBI Taxonomy" id="2772509"/>
    <lineage>
        <taxon>Bacteria</taxon>
        <taxon>Bacillati</taxon>
        <taxon>Bacillota</taxon>
        <taxon>Bacilli</taxon>
        <taxon>Bacillales</taxon>
        <taxon>Paenibacillaceae</taxon>
        <taxon>Paenibacillus</taxon>
    </lineage>
</organism>
<keyword evidence="3 5" id="KW-0067">ATP-binding</keyword>
<evidence type="ECO:0000256" key="1">
    <source>
        <dbReference type="ARBA" id="ARBA00022448"/>
    </source>
</evidence>
<dbReference type="Proteomes" id="UP000621560">
    <property type="component" value="Unassembled WGS sequence"/>
</dbReference>
<dbReference type="InterPro" id="IPR003593">
    <property type="entry name" value="AAA+_ATPase"/>
</dbReference>
<name>A0A927BNN4_9BACL</name>
<protein>
    <submittedName>
        <fullName evidence="5">ABC transporter ATP-binding protein</fullName>
    </submittedName>
</protein>
<comment type="caution">
    <text evidence="5">The sequence shown here is derived from an EMBL/GenBank/DDBJ whole genome shotgun (WGS) entry which is preliminary data.</text>
</comment>